<keyword evidence="2 4" id="KW-0472">Membrane</keyword>
<organism evidence="8 9">
    <name type="scientific">SAR92 bacterium BACL26 MAG-121220-bin70</name>
    <dbReference type="NCBI Taxonomy" id="1655626"/>
    <lineage>
        <taxon>Bacteria</taxon>
        <taxon>Pseudomonadati</taxon>
        <taxon>Pseudomonadota</taxon>
        <taxon>Gammaproteobacteria</taxon>
        <taxon>Cellvibrionales</taxon>
        <taxon>Porticoccaceae</taxon>
        <taxon>SAR92 clade</taxon>
    </lineage>
</organism>
<feature type="domain" description="TonB-dependent receptor-like beta-barrel" evidence="6">
    <location>
        <begin position="405"/>
        <end position="943"/>
    </location>
</feature>
<evidence type="ECO:0000256" key="5">
    <source>
        <dbReference type="SAM" id="SignalP"/>
    </source>
</evidence>
<comment type="subcellular location">
    <subcellularLocation>
        <location evidence="1 4">Cell outer membrane</location>
    </subcellularLocation>
</comment>
<dbReference type="SUPFAM" id="SSF56935">
    <property type="entry name" value="Porins"/>
    <property type="match status" value="1"/>
</dbReference>
<gene>
    <name evidence="8" type="ORF">ABS24_08465</name>
</gene>
<dbReference type="Pfam" id="PF07715">
    <property type="entry name" value="Plug"/>
    <property type="match status" value="1"/>
</dbReference>
<protein>
    <recommendedName>
        <fullName evidence="10">TonB-dependent receptor</fullName>
    </recommendedName>
</protein>
<feature type="chain" id="PRO_5006425277" description="TonB-dependent receptor" evidence="5">
    <location>
        <begin position="29"/>
        <end position="977"/>
    </location>
</feature>
<dbReference type="PANTHER" id="PTHR47234:SF2">
    <property type="entry name" value="TONB-DEPENDENT RECEPTOR"/>
    <property type="match status" value="1"/>
</dbReference>
<evidence type="ECO:0000259" key="6">
    <source>
        <dbReference type="Pfam" id="PF00593"/>
    </source>
</evidence>
<evidence type="ECO:0000259" key="7">
    <source>
        <dbReference type="Pfam" id="PF07715"/>
    </source>
</evidence>
<dbReference type="PANTHER" id="PTHR47234">
    <property type="match status" value="1"/>
</dbReference>
<feature type="signal peptide" evidence="5">
    <location>
        <begin position="1"/>
        <end position="28"/>
    </location>
</feature>
<accession>A0A0R2UC13</accession>
<dbReference type="Gene3D" id="2.170.130.10">
    <property type="entry name" value="TonB-dependent receptor, plug domain"/>
    <property type="match status" value="1"/>
</dbReference>
<sequence>MSKLSYMSVAIKTIAVLGTMTVSALAMGQEEKELEEVVVVGSQIKGAAINTALPVSIISADDIDALGLDSGAELLENMAEMGLNYFNEAEAFSGGVNSARGDIGSYNLRNMGVGNTLVLLNGRRLVNAAGYQTELLGGDYVPTLSVNSNVIPTSGMKRVEVLKDGASAIYGADAVAGVINNVIDTEYEGFSFTTKLSGFDHFNAEDLTFSAKFGKAFNEGDSHLTVLVDYYDSDSIKATEDERWSIGDHRKILPDDSLWKTNSSFNNVYSYQYAQLDQSGRNSFTDSSGEMQILPSDDAKCSGSNALDTGYGTCLVPDTTSDNYYLNPGLYRDFRSAVERKNIFATFNHMLNNDIELFSEVGYYSSSSLRNIEPAGTSSSAPINIGADYYYTNQLVQDGTNPLAGVGEIGLDGLRNPKYGRIVHADKETTRFLAGLRGTRGDWDWETAVLYSKATTDDLTENRISNNLLTEALADSTEAAFNIFSINSDNIERALVDVYRNDKSELTSFDIKASNNDVFSLPAGPVGMLVGFEYREEKYSDDRDPRLDGTIKYSAANGSEFPFVSDVLGSSPTTDSRGSKDTTSVFAEFQIPVTETIHAQLAVRHEDISDAGSTTVGKFAVGWDATDWLLVRGSMQTAFRAPNLVQVNQAQVARTGTTVDAVYQYIADGDRGIRDYDWTMQRYAEGAENLESEESTNSSIGFVIQPTQLEGLTITYDAWKIEKDKTIGLFGRSNNTILDLAQLIENGANNCDSFVGNPATVREDISEVGAGDLALFAAKGICPVGEAYQILDEYINMAKRTLKGQDLGVRYDFDSRLGEFGLRYNVTFTDTFSQVPTGQFSSIQAAQASGVIPDYVNLVGFGDLLGIDGNYDEKHSMKLLWKKGAWGGSITALKKGDFIQSDLTLSDGTEYVIPSMTTMDASLYYTFKMAGASARVKFAVKNLEDTRAPTADKFFGFFADAHQDYGRNYYLSVKVDM</sequence>
<evidence type="ECO:0000313" key="8">
    <source>
        <dbReference type="EMBL" id="KRO96772.1"/>
    </source>
</evidence>
<dbReference type="Pfam" id="PF00593">
    <property type="entry name" value="TonB_dep_Rec_b-barrel"/>
    <property type="match status" value="1"/>
</dbReference>
<feature type="domain" description="TonB-dependent receptor plug" evidence="7">
    <location>
        <begin position="50"/>
        <end position="178"/>
    </location>
</feature>
<name>A0A0R2UC13_9GAMM</name>
<dbReference type="InterPro" id="IPR036942">
    <property type="entry name" value="Beta-barrel_TonB_sf"/>
</dbReference>
<evidence type="ECO:0000313" key="9">
    <source>
        <dbReference type="Proteomes" id="UP000051213"/>
    </source>
</evidence>
<proteinExistence type="inferred from homology"/>
<keyword evidence="4" id="KW-0798">TonB box</keyword>
<evidence type="ECO:0000256" key="2">
    <source>
        <dbReference type="ARBA" id="ARBA00023136"/>
    </source>
</evidence>
<evidence type="ECO:0008006" key="10">
    <source>
        <dbReference type="Google" id="ProtNLM"/>
    </source>
</evidence>
<reference evidence="8 9" key="1">
    <citation type="submission" date="2015-10" db="EMBL/GenBank/DDBJ databases">
        <title>Metagenome-Assembled Genomes uncover a global brackish microbiome.</title>
        <authorList>
            <person name="Hugerth L.W."/>
            <person name="Larsson J."/>
            <person name="Alneberg J."/>
            <person name="Lindh M.V."/>
            <person name="Legrand C."/>
            <person name="Pinhassi J."/>
            <person name="Andersson A.F."/>
        </authorList>
    </citation>
    <scope>NUCLEOTIDE SEQUENCE [LARGE SCALE GENOMIC DNA]</scope>
    <source>
        <strain evidence="8">BACL26 MAG-121220-bin70</strain>
    </source>
</reference>
<dbReference type="GO" id="GO:0009279">
    <property type="term" value="C:cell outer membrane"/>
    <property type="evidence" value="ECO:0007669"/>
    <property type="project" value="UniProtKB-SubCell"/>
</dbReference>
<dbReference type="InterPro" id="IPR037066">
    <property type="entry name" value="Plug_dom_sf"/>
</dbReference>
<dbReference type="Gene3D" id="2.40.170.20">
    <property type="entry name" value="TonB-dependent receptor, beta-barrel domain"/>
    <property type="match status" value="1"/>
</dbReference>
<evidence type="ECO:0000256" key="3">
    <source>
        <dbReference type="ARBA" id="ARBA00023237"/>
    </source>
</evidence>
<comment type="similarity">
    <text evidence="4">Belongs to the TonB-dependent receptor family.</text>
</comment>
<dbReference type="Proteomes" id="UP000051213">
    <property type="component" value="Unassembled WGS sequence"/>
</dbReference>
<dbReference type="EMBL" id="LICA01000037">
    <property type="protein sequence ID" value="KRO96772.1"/>
    <property type="molecule type" value="Genomic_DNA"/>
</dbReference>
<dbReference type="AlphaFoldDB" id="A0A0R2UC13"/>
<evidence type="ECO:0000256" key="4">
    <source>
        <dbReference type="RuleBase" id="RU003357"/>
    </source>
</evidence>
<dbReference type="InterPro" id="IPR000531">
    <property type="entry name" value="Beta-barrel_TonB"/>
</dbReference>
<dbReference type="InterPro" id="IPR012910">
    <property type="entry name" value="Plug_dom"/>
</dbReference>
<keyword evidence="3" id="KW-0998">Cell outer membrane</keyword>
<keyword evidence="5" id="KW-0732">Signal</keyword>
<comment type="caution">
    <text evidence="8">The sequence shown here is derived from an EMBL/GenBank/DDBJ whole genome shotgun (WGS) entry which is preliminary data.</text>
</comment>
<evidence type="ECO:0000256" key="1">
    <source>
        <dbReference type="ARBA" id="ARBA00004442"/>
    </source>
</evidence>